<organism evidence="2 3">
    <name type="scientific">Mesonia phycicola</name>
    <dbReference type="NCBI Taxonomy" id="579105"/>
    <lineage>
        <taxon>Bacteria</taxon>
        <taxon>Pseudomonadati</taxon>
        <taxon>Bacteroidota</taxon>
        <taxon>Flavobacteriia</taxon>
        <taxon>Flavobacteriales</taxon>
        <taxon>Flavobacteriaceae</taxon>
        <taxon>Mesonia</taxon>
    </lineage>
</organism>
<name>A0A1M6H602_9FLAO</name>
<dbReference type="EMBL" id="FQYY01000009">
    <property type="protein sequence ID" value="SHJ17601.1"/>
    <property type="molecule type" value="Genomic_DNA"/>
</dbReference>
<dbReference type="AlphaFoldDB" id="A0A1M6H602"/>
<accession>A0A1M6H602</accession>
<feature type="transmembrane region" description="Helical" evidence="1">
    <location>
        <begin position="52"/>
        <end position="74"/>
    </location>
</feature>
<evidence type="ECO:0000313" key="3">
    <source>
        <dbReference type="Proteomes" id="UP000184225"/>
    </source>
</evidence>
<dbReference type="OrthoDB" id="5471072at2"/>
<dbReference type="RefSeq" id="WP_073153222.1">
    <property type="nucleotide sequence ID" value="NZ_FQYY01000009.1"/>
</dbReference>
<feature type="transmembrane region" description="Helical" evidence="1">
    <location>
        <begin position="21"/>
        <end position="40"/>
    </location>
</feature>
<keyword evidence="1" id="KW-0812">Transmembrane</keyword>
<dbReference type="Proteomes" id="UP000184225">
    <property type="component" value="Unassembled WGS sequence"/>
</dbReference>
<keyword evidence="3" id="KW-1185">Reference proteome</keyword>
<gene>
    <name evidence="2" type="ORF">SAMN04488096_109144</name>
</gene>
<keyword evidence="1" id="KW-0472">Membrane</keyword>
<reference evidence="2 3" key="1">
    <citation type="submission" date="2016-11" db="EMBL/GenBank/DDBJ databases">
        <authorList>
            <person name="Jaros S."/>
            <person name="Januszkiewicz K."/>
            <person name="Wedrychowicz H."/>
        </authorList>
    </citation>
    <scope>NUCLEOTIDE SEQUENCE [LARGE SCALE GENOMIC DNA]</scope>
    <source>
        <strain evidence="2 3">DSM 21425</strain>
    </source>
</reference>
<sequence>MQQSLPKQNSLLWSYFKVSKWLLFALFLFILESYLYGIQLKYALLSENKWQILFWLSFFLFSFIHIFLVLMDSWSRFQNYKRIKDQLYYYGFQPKVANNYLVSKCQRHALKIACKELRYQKEHKRFLKLRSVKWYHFIPYFMIEDPLFIMKSHFWNRTFLEKYYAPKFNYIHIYKKRAALHNPIYSSSIH</sequence>
<proteinExistence type="predicted"/>
<evidence type="ECO:0000313" key="2">
    <source>
        <dbReference type="EMBL" id="SHJ17601.1"/>
    </source>
</evidence>
<keyword evidence="1" id="KW-1133">Transmembrane helix</keyword>
<evidence type="ECO:0000256" key="1">
    <source>
        <dbReference type="SAM" id="Phobius"/>
    </source>
</evidence>
<protein>
    <submittedName>
        <fullName evidence="2">Uncharacterized protein</fullName>
    </submittedName>
</protein>